<dbReference type="GO" id="GO:0008654">
    <property type="term" value="P:phospholipid biosynthetic process"/>
    <property type="evidence" value="ECO:0007669"/>
    <property type="project" value="TreeGrafter"/>
</dbReference>
<gene>
    <name evidence="9" type="ORF">PACTADRAFT_76976</name>
</gene>
<feature type="transmembrane region" description="Helical" evidence="8">
    <location>
        <begin position="208"/>
        <end position="226"/>
    </location>
</feature>
<evidence type="ECO:0000313" key="10">
    <source>
        <dbReference type="Proteomes" id="UP000094236"/>
    </source>
</evidence>
<feature type="transmembrane region" description="Helical" evidence="8">
    <location>
        <begin position="30"/>
        <end position="51"/>
    </location>
</feature>
<dbReference type="PANTHER" id="PTHR23129:SF0">
    <property type="entry name" value="ACYL-COENZYME A DIPHOSPHATASE FITM2"/>
    <property type="match status" value="1"/>
</dbReference>
<evidence type="ECO:0000256" key="6">
    <source>
        <dbReference type="ARBA" id="ARBA00023098"/>
    </source>
</evidence>
<keyword evidence="10" id="KW-1185">Reference proteome</keyword>
<evidence type="ECO:0000256" key="2">
    <source>
        <dbReference type="ARBA" id="ARBA00022692"/>
    </source>
</evidence>
<dbReference type="GO" id="GO:0019915">
    <property type="term" value="P:lipid storage"/>
    <property type="evidence" value="ECO:0007669"/>
    <property type="project" value="InterPro"/>
</dbReference>
<name>A0A1E4TRI1_PACTA</name>
<reference evidence="10" key="1">
    <citation type="submission" date="2016-05" db="EMBL/GenBank/DDBJ databases">
        <title>Comparative genomics of biotechnologically important yeasts.</title>
        <authorList>
            <consortium name="DOE Joint Genome Institute"/>
            <person name="Riley R."/>
            <person name="Haridas S."/>
            <person name="Wolfe K.H."/>
            <person name="Lopes M.R."/>
            <person name="Hittinger C.T."/>
            <person name="Goker M."/>
            <person name="Salamov A."/>
            <person name="Wisecaver J."/>
            <person name="Long T.M."/>
            <person name="Aerts A.L."/>
            <person name="Barry K."/>
            <person name="Choi C."/>
            <person name="Clum A."/>
            <person name="Coughlan A.Y."/>
            <person name="Deshpande S."/>
            <person name="Douglass A.P."/>
            <person name="Hanson S.J."/>
            <person name="Klenk H.-P."/>
            <person name="Labutti K."/>
            <person name="Lapidus A."/>
            <person name="Lindquist E."/>
            <person name="Lipzen A."/>
            <person name="Meier-Kolthoff J.P."/>
            <person name="Ohm R.A."/>
            <person name="Otillar R.P."/>
            <person name="Pangilinan J."/>
            <person name="Peng Y."/>
            <person name="Rokas A."/>
            <person name="Rosa C.A."/>
            <person name="Scheuner C."/>
            <person name="Sibirny A.A."/>
            <person name="Slot J.C."/>
            <person name="Stielow J.B."/>
            <person name="Sun H."/>
            <person name="Kurtzman C.P."/>
            <person name="Blackwell M."/>
            <person name="Grigoriev I.V."/>
            <person name="Jeffries T.W."/>
        </authorList>
    </citation>
    <scope>NUCLEOTIDE SEQUENCE [LARGE SCALE GENOMIC DNA]</scope>
    <source>
        <strain evidence="10">NRRL Y-2460</strain>
    </source>
</reference>
<keyword evidence="7 8" id="KW-0472">Membrane</keyword>
<organism evidence="9 10">
    <name type="scientific">Pachysolen tannophilus NRRL Y-2460</name>
    <dbReference type="NCBI Taxonomy" id="669874"/>
    <lineage>
        <taxon>Eukaryota</taxon>
        <taxon>Fungi</taxon>
        <taxon>Dikarya</taxon>
        <taxon>Ascomycota</taxon>
        <taxon>Saccharomycotina</taxon>
        <taxon>Pichiomycetes</taxon>
        <taxon>Pachysolenaceae</taxon>
        <taxon>Pachysolen</taxon>
    </lineage>
</organism>
<proteinExistence type="predicted"/>
<evidence type="ECO:0000313" key="9">
    <source>
        <dbReference type="EMBL" id="ODV94371.1"/>
    </source>
</evidence>
<dbReference type="STRING" id="669874.A0A1E4TRI1"/>
<evidence type="ECO:0000256" key="3">
    <source>
        <dbReference type="ARBA" id="ARBA00022801"/>
    </source>
</evidence>
<evidence type="ECO:0000256" key="8">
    <source>
        <dbReference type="SAM" id="Phobius"/>
    </source>
</evidence>
<keyword evidence="5 8" id="KW-1133">Transmembrane helix</keyword>
<keyword evidence="2 8" id="KW-0812">Transmembrane</keyword>
<dbReference type="GO" id="GO:0005789">
    <property type="term" value="C:endoplasmic reticulum membrane"/>
    <property type="evidence" value="ECO:0007669"/>
    <property type="project" value="UniProtKB-SubCell"/>
</dbReference>
<protein>
    <submittedName>
        <fullName evidence="9">Uncharacterized protein</fullName>
    </submittedName>
</protein>
<comment type="subcellular location">
    <subcellularLocation>
        <location evidence="1">Endoplasmic reticulum membrane</location>
        <topology evidence="1">Multi-pass membrane protein</topology>
    </subcellularLocation>
</comment>
<dbReference type="OrthoDB" id="5579088at2759"/>
<feature type="transmembrane region" description="Helical" evidence="8">
    <location>
        <begin position="271"/>
        <end position="288"/>
    </location>
</feature>
<evidence type="ECO:0000256" key="7">
    <source>
        <dbReference type="ARBA" id="ARBA00023136"/>
    </source>
</evidence>
<keyword evidence="4" id="KW-0256">Endoplasmic reticulum</keyword>
<evidence type="ECO:0000256" key="1">
    <source>
        <dbReference type="ARBA" id="ARBA00004477"/>
    </source>
</evidence>
<sequence>MNNQVIYANHIKKLSNVIFRISSAVYLKPVEFLILLVPPLIIILGQLIHIFSVQEEINNFFTDKKNFINQIFVKKGWFWTILVYLIICFEKFISNKNDLKPILKSIGRILILTLWWVFFTQWFFGLPIMDKVFLNTGGECSNIPGYNILGKKGNIDSNIFMKIEQRLFAKNDKLNEEQDFYRTNVLGSKSCRYYGGQWSGGHDPSGHIFLLVLGSILLAFEYLLLFSQKKTLQKMKHHLTIGKISTITLISLWLWMLLMTSVYFHSFVEKLFGLVWCYSIIGVVYCLFRKFKILN</sequence>
<keyword evidence="3" id="KW-0378">Hydrolase</keyword>
<dbReference type="GO" id="GO:0010945">
    <property type="term" value="F:coenzyme A diphosphatase activity"/>
    <property type="evidence" value="ECO:0007669"/>
    <property type="project" value="InterPro"/>
</dbReference>
<accession>A0A1E4TRI1</accession>
<keyword evidence="6" id="KW-0443">Lipid metabolism</keyword>
<feature type="transmembrane region" description="Helical" evidence="8">
    <location>
        <begin position="247"/>
        <end position="265"/>
    </location>
</feature>
<feature type="transmembrane region" description="Helical" evidence="8">
    <location>
        <begin position="105"/>
        <end position="124"/>
    </location>
</feature>
<dbReference type="InterPro" id="IPR019388">
    <property type="entry name" value="FIT"/>
</dbReference>
<dbReference type="Proteomes" id="UP000094236">
    <property type="component" value="Unassembled WGS sequence"/>
</dbReference>
<dbReference type="PANTHER" id="PTHR23129">
    <property type="entry name" value="ACYL-COENZYME A DIPHOSPHATASE FITM2"/>
    <property type="match status" value="1"/>
</dbReference>
<dbReference type="GO" id="GO:0034389">
    <property type="term" value="P:lipid droplet organization"/>
    <property type="evidence" value="ECO:0007669"/>
    <property type="project" value="TreeGrafter"/>
</dbReference>
<evidence type="ECO:0000256" key="4">
    <source>
        <dbReference type="ARBA" id="ARBA00022824"/>
    </source>
</evidence>
<feature type="transmembrane region" description="Helical" evidence="8">
    <location>
        <begin position="76"/>
        <end position="93"/>
    </location>
</feature>
<dbReference type="AlphaFoldDB" id="A0A1E4TRI1"/>
<dbReference type="EMBL" id="KV454016">
    <property type="protein sequence ID" value="ODV94371.1"/>
    <property type="molecule type" value="Genomic_DNA"/>
</dbReference>
<dbReference type="Pfam" id="PF10261">
    <property type="entry name" value="FIT"/>
    <property type="match status" value="1"/>
</dbReference>
<evidence type="ECO:0000256" key="5">
    <source>
        <dbReference type="ARBA" id="ARBA00022989"/>
    </source>
</evidence>